<accession>A0A5B7KF22</accession>
<dbReference type="Proteomes" id="UP000324222">
    <property type="component" value="Unassembled WGS sequence"/>
</dbReference>
<gene>
    <name evidence="1" type="ORF">E2C01_098800</name>
</gene>
<proteinExistence type="predicted"/>
<organism evidence="1 2">
    <name type="scientific">Portunus trituberculatus</name>
    <name type="common">Swimming crab</name>
    <name type="synonym">Neptunus trituberculatus</name>
    <dbReference type="NCBI Taxonomy" id="210409"/>
    <lineage>
        <taxon>Eukaryota</taxon>
        <taxon>Metazoa</taxon>
        <taxon>Ecdysozoa</taxon>
        <taxon>Arthropoda</taxon>
        <taxon>Crustacea</taxon>
        <taxon>Multicrustacea</taxon>
        <taxon>Malacostraca</taxon>
        <taxon>Eumalacostraca</taxon>
        <taxon>Eucarida</taxon>
        <taxon>Decapoda</taxon>
        <taxon>Pleocyemata</taxon>
        <taxon>Brachyura</taxon>
        <taxon>Eubrachyura</taxon>
        <taxon>Portunoidea</taxon>
        <taxon>Portunidae</taxon>
        <taxon>Portuninae</taxon>
        <taxon>Portunus</taxon>
    </lineage>
</organism>
<reference evidence="1 2" key="1">
    <citation type="submission" date="2019-05" db="EMBL/GenBank/DDBJ databases">
        <title>Another draft genome of Portunus trituberculatus and its Hox gene families provides insights of decapod evolution.</title>
        <authorList>
            <person name="Jeong J.-H."/>
            <person name="Song I."/>
            <person name="Kim S."/>
            <person name="Choi T."/>
            <person name="Kim D."/>
            <person name="Ryu S."/>
            <person name="Kim W."/>
        </authorList>
    </citation>
    <scope>NUCLEOTIDE SEQUENCE [LARGE SCALE GENOMIC DNA]</scope>
    <source>
        <tissue evidence="1">Muscle</tissue>
    </source>
</reference>
<keyword evidence="2" id="KW-1185">Reference proteome</keyword>
<comment type="caution">
    <text evidence="1">The sequence shown here is derived from an EMBL/GenBank/DDBJ whole genome shotgun (WGS) entry which is preliminary data.</text>
</comment>
<protein>
    <submittedName>
        <fullName evidence="1">Uncharacterized protein</fullName>
    </submittedName>
</protein>
<name>A0A5B7KF22_PORTR</name>
<evidence type="ECO:0000313" key="1">
    <source>
        <dbReference type="EMBL" id="MPD03175.1"/>
    </source>
</evidence>
<dbReference type="EMBL" id="VSRR010135007">
    <property type="protein sequence ID" value="MPD03175.1"/>
    <property type="molecule type" value="Genomic_DNA"/>
</dbReference>
<sequence length="12" mass="1443">MLQHLDRARTCV</sequence>
<evidence type="ECO:0000313" key="2">
    <source>
        <dbReference type="Proteomes" id="UP000324222"/>
    </source>
</evidence>